<name>A0ABN2LIV0_9ACTN</name>
<evidence type="ECO:0000313" key="3">
    <source>
        <dbReference type="Proteomes" id="UP001500218"/>
    </source>
</evidence>
<proteinExistence type="predicted"/>
<keyword evidence="3" id="KW-1185">Reference proteome</keyword>
<sequence>MAGVLVLVPPAGAVVDVVSPVVESYVVRVARASPEGSTVEMFGWRSVQSYPVVVVRASASVRMPGTRKRPSGPRWLRSGREPDCRSHKPGVFGGRFKTRSIKAKALTSKCWSGLSFCSGARI</sequence>
<dbReference type="EMBL" id="BAAALT010000022">
    <property type="protein sequence ID" value="GAA1790268.1"/>
    <property type="molecule type" value="Genomic_DNA"/>
</dbReference>
<protein>
    <recommendedName>
        <fullName evidence="4">Secreted protein</fullName>
    </recommendedName>
</protein>
<organism evidence="2 3">
    <name type="scientific">Luedemannella flava</name>
    <dbReference type="NCBI Taxonomy" id="349316"/>
    <lineage>
        <taxon>Bacteria</taxon>
        <taxon>Bacillati</taxon>
        <taxon>Actinomycetota</taxon>
        <taxon>Actinomycetes</taxon>
        <taxon>Micromonosporales</taxon>
        <taxon>Micromonosporaceae</taxon>
        <taxon>Luedemannella</taxon>
    </lineage>
</organism>
<feature type="region of interest" description="Disordered" evidence="1">
    <location>
        <begin position="63"/>
        <end position="89"/>
    </location>
</feature>
<evidence type="ECO:0000256" key="1">
    <source>
        <dbReference type="SAM" id="MobiDB-lite"/>
    </source>
</evidence>
<accession>A0ABN2LIV0</accession>
<evidence type="ECO:0008006" key="4">
    <source>
        <dbReference type="Google" id="ProtNLM"/>
    </source>
</evidence>
<gene>
    <name evidence="2" type="ORF">GCM10009682_10390</name>
</gene>
<dbReference type="Proteomes" id="UP001500218">
    <property type="component" value="Unassembled WGS sequence"/>
</dbReference>
<comment type="caution">
    <text evidence="2">The sequence shown here is derived from an EMBL/GenBank/DDBJ whole genome shotgun (WGS) entry which is preliminary data.</text>
</comment>
<evidence type="ECO:0000313" key="2">
    <source>
        <dbReference type="EMBL" id="GAA1790268.1"/>
    </source>
</evidence>
<reference evidence="2 3" key="1">
    <citation type="journal article" date="2019" name="Int. J. Syst. Evol. Microbiol.">
        <title>The Global Catalogue of Microorganisms (GCM) 10K type strain sequencing project: providing services to taxonomists for standard genome sequencing and annotation.</title>
        <authorList>
            <consortium name="The Broad Institute Genomics Platform"/>
            <consortium name="The Broad Institute Genome Sequencing Center for Infectious Disease"/>
            <person name="Wu L."/>
            <person name="Ma J."/>
        </authorList>
    </citation>
    <scope>NUCLEOTIDE SEQUENCE [LARGE SCALE GENOMIC DNA]</scope>
    <source>
        <strain evidence="2 3">JCM 13250</strain>
    </source>
</reference>